<gene>
    <name evidence="2" type="ORF">OUZ56_025292</name>
</gene>
<sequence length="66" mass="7793">MLATFSRRQIRWQAAKQTKEEEKDGDGQEWVDGGITNQQSTTEWRDRRENGGAKMKEKESLDRHQK</sequence>
<name>A0ABQ9ZJE3_9CRUS</name>
<feature type="region of interest" description="Disordered" evidence="1">
    <location>
        <begin position="1"/>
        <end position="66"/>
    </location>
</feature>
<feature type="compositionally biased region" description="Basic and acidic residues" evidence="1">
    <location>
        <begin position="17"/>
        <end position="26"/>
    </location>
</feature>
<organism evidence="2 3">
    <name type="scientific">Daphnia magna</name>
    <dbReference type="NCBI Taxonomy" id="35525"/>
    <lineage>
        <taxon>Eukaryota</taxon>
        <taxon>Metazoa</taxon>
        <taxon>Ecdysozoa</taxon>
        <taxon>Arthropoda</taxon>
        <taxon>Crustacea</taxon>
        <taxon>Branchiopoda</taxon>
        <taxon>Diplostraca</taxon>
        <taxon>Cladocera</taxon>
        <taxon>Anomopoda</taxon>
        <taxon>Daphniidae</taxon>
        <taxon>Daphnia</taxon>
    </lineage>
</organism>
<comment type="caution">
    <text evidence="2">The sequence shown here is derived from an EMBL/GenBank/DDBJ whole genome shotgun (WGS) entry which is preliminary data.</text>
</comment>
<evidence type="ECO:0000256" key="1">
    <source>
        <dbReference type="SAM" id="MobiDB-lite"/>
    </source>
</evidence>
<reference evidence="2 3" key="1">
    <citation type="journal article" date="2023" name="Nucleic Acids Res.">
        <title>The hologenome of Daphnia magna reveals possible DNA methylation and microbiome-mediated evolution of the host genome.</title>
        <authorList>
            <person name="Chaturvedi A."/>
            <person name="Li X."/>
            <person name="Dhandapani V."/>
            <person name="Marshall H."/>
            <person name="Kissane S."/>
            <person name="Cuenca-Cambronero M."/>
            <person name="Asole G."/>
            <person name="Calvet F."/>
            <person name="Ruiz-Romero M."/>
            <person name="Marangio P."/>
            <person name="Guigo R."/>
            <person name="Rago D."/>
            <person name="Mirbahai L."/>
            <person name="Eastwood N."/>
            <person name="Colbourne J.K."/>
            <person name="Zhou J."/>
            <person name="Mallon E."/>
            <person name="Orsini L."/>
        </authorList>
    </citation>
    <scope>NUCLEOTIDE SEQUENCE [LARGE SCALE GENOMIC DNA]</scope>
    <source>
        <strain evidence="2">LRV0_1</strain>
    </source>
</reference>
<feature type="compositionally biased region" description="Basic and acidic residues" evidence="1">
    <location>
        <begin position="43"/>
        <end position="66"/>
    </location>
</feature>
<evidence type="ECO:0000313" key="3">
    <source>
        <dbReference type="Proteomes" id="UP001234178"/>
    </source>
</evidence>
<keyword evidence="3" id="KW-1185">Reference proteome</keyword>
<protein>
    <submittedName>
        <fullName evidence="2">Uncharacterized protein</fullName>
    </submittedName>
</protein>
<dbReference type="Proteomes" id="UP001234178">
    <property type="component" value="Unassembled WGS sequence"/>
</dbReference>
<dbReference type="EMBL" id="JAOYFB010000004">
    <property type="protein sequence ID" value="KAK4013049.1"/>
    <property type="molecule type" value="Genomic_DNA"/>
</dbReference>
<evidence type="ECO:0000313" key="2">
    <source>
        <dbReference type="EMBL" id="KAK4013049.1"/>
    </source>
</evidence>
<accession>A0ABQ9ZJE3</accession>
<proteinExistence type="predicted"/>